<feature type="region of interest" description="Disordered" evidence="1">
    <location>
        <begin position="69"/>
        <end position="132"/>
    </location>
</feature>
<organism evidence="2 3">
    <name type="scientific">Aspergillus terreus (strain NIH 2624 / FGSC A1156)</name>
    <dbReference type="NCBI Taxonomy" id="341663"/>
    <lineage>
        <taxon>Eukaryota</taxon>
        <taxon>Fungi</taxon>
        <taxon>Dikarya</taxon>
        <taxon>Ascomycota</taxon>
        <taxon>Pezizomycotina</taxon>
        <taxon>Eurotiomycetes</taxon>
        <taxon>Eurotiomycetidae</taxon>
        <taxon>Eurotiales</taxon>
        <taxon>Aspergillaceae</taxon>
        <taxon>Aspergillus</taxon>
        <taxon>Aspergillus subgen. Circumdati</taxon>
    </lineage>
</organism>
<evidence type="ECO:0000313" key="3">
    <source>
        <dbReference type="Proteomes" id="UP000007963"/>
    </source>
</evidence>
<feature type="compositionally biased region" description="Low complexity" evidence="1">
    <location>
        <begin position="69"/>
        <end position="97"/>
    </location>
</feature>
<dbReference type="EMBL" id="CH476605">
    <property type="protein sequence ID" value="EAU31391.1"/>
    <property type="molecule type" value="Genomic_DNA"/>
</dbReference>
<dbReference type="OMA" id="PEHTSCI"/>
<evidence type="ECO:0000256" key="1">
    <source>
        <dbReference type="SAM" id="MobiDB-lite"/>
    </source>
</evidence>
<dbReference type="RefSeq" id="XP_001216839.1">
    <property type="nucleotide sequence ID" value="XM_001216839.1"/>
</dbReference>
<dbReference type="AlphaFoldDB" id="Q0CDL6"/>
<dbReference type="OrthoDB" id="4506360at2759"/>
<protein>
    <submittedName>
        <fullName evidence="2">Uncharacterized protein</fullName>
    </submittedName>
</protein>
<dbReference type="Proteomes" id="UP000007963">
    <property type="component" value="Unassembled WGS sequence"/>
</dbReference>
<gene>
    <name evidence="2" type="ORF">ATEG_08218</name>
</gene>
<sequence>MAHHAVPSIDLDPSHTSCIGGRTVLTCRSCAGNAPRGAICPSCSGRGFNIFTCAHCNPAAAATAARSAVAFQSSTPDSSAPASPASLSRSSSTSVSSRNDPRQTPLSPPWKRFGNSDGSSGGRIGTNTPRGL</sequence>
<dbReference type="GeneID" id="4353541"/>
<accession>Q0CDL6</accession>
<dbReference type="HOGENOM" id="CLU_2026178_0_0_1"/>
<proteinExistence type="predicted"/>
<name>Q0CDL6_ASPTN</name>
<evidence type="ECO:0000313" key="2">
    <source>
        <dbReference type="EMBL" id="EAU31391.1"/>
    </source>
</evidence>
<dbReference type="VEuPathDB" id="FungiDB:ATEG_08218"/>
<reference evidence="3" key="1">
    <citation type="submission" date="2005-09" db="EMBL/GenBank/DDBJ databases">
        <title>Annotation of the Aspergillus terreus NIH2624 genome.</title>
        <authorList>
            <person name="Birren B.W."/>
            <person name="Lander E.S."/>
            <person name="Galagan J.E."/>
            <person name="Nusbaum C."/>
            <person name="Devon K."/>
            <person name="Henn M."/>
            <person name="Ma L.-J."/>
            <person name="Jaffe D.B."/>
            <person name="Butler J."/>
            <person name="Alvarez P."/>
            <person name="Gnerre S."/>
            <person name="Grabherr M."/>
            <person name="Kleber M."/>
            <person name="Mauceli E.W."/>
            <person name="Brockman W."/>
            <person name="Rounsley S."/>
            <person name="Young S.K."/>
            <person name="LaButti K."/>
            <person name="Pushparaj V."/>
            <person name="DeCaprio D."/>
            <person name="Crawford M."/>
            <person name="Koehrsen M."/>
            <person name="Engels R."/>
            <person name="Montgomery P."/>
            <person name="Pearson M."/>
            <person name="Howarth C."/>
            <person name="Larson L."/>
            <person name="Luoma S."/>
            <person name="White J."/>
            <person name="Alvarado L."/>
            <person name="Kodira C.D."/>
            <person name="Zeng Q."/>
            <person name="Oleary S."/>
            <person name="Yandava C."/>
            <person name="Denning D.W."/>
            <person name="Nierman W.C."/>
            <person name="Milne T."/>
            <person name="Madden K."/>
        </authorList>
    </citation>
    <scope>NUCLEOTIDE SEQUENCE [LARGE SCALE GENOMIC DNA]</scope>
    <source>
        <strain evidence="3">NIH 2624 / FGSC A1156</strain>
    </source>
</reference>